<name>R4GDI2_ANOCA</name>
<dbReference type="AlphaFoldDB" id="R4GDI2"/>
<comment type="function">
    <text evidence="1">Acts as a defensive agent. Recognizes blood group fucosylated oligosaccharides including A, B, H and Lewis B-type antigens. Does not recognize Lewis A antigen and has low affinity for monovalent haptens.</text>
</comment>
<dbReference type="InterPro" id="IPR006585">
    <property type="entry name" value="FTP1"/>
</dbReference>
<feature type="domain" description="Fucolectin tachylectin-4 pentraxin-1" evidence="8">
    <location>
        <begin position="146"/>
        <end position="293"/>
    </location>
</feature>
<keyword evidence="6" id="KW-0106">Calcium</keyword>
<evidence type="ECO:0000313" key="10">
    <source>
        <dbReference type="Proteomes" id="UP000001646"/>
    </source>
</evidence>
<dbReference type="Bgee" id="ENSACAG00000029320">
    <property type="expression patterns" value="Expressed in liver and 3 other cell types or tissues"/>
</dbReference>
<accession>R4GDI2</accession>
<dbReference type="HOGENOM" id="CLU_009725_0_0_1"/>
<dbReference type="Pfam" id="PF22633">
    <property type="entry name" value="F5_F8_type_C_2"/>
    <property type="match status" value="4"/>
</dbReference>
<keyword evidence="4" id="KW-0479">Metal-binding</keyword>
<reference evidence="9" key="2">
    <citation type="submission" date="2025-08" db="UniProtKB">
        <authorList>
            <consortium name="Ensembl"/>
        </authorList>
    </citation>
    <scope>IDENTIFICATION</scope>
</reference>
<reference evidence="9" key="3">
    <citation type="submission" date="2025-09" db="UniProtKB">
        <authorList>
            <consortium name="Ensembl"/>
        </authorList>
    </citation>
    <scope>IDENTIFICATION</scope>
</reference>
<organism evidence="9 10">
    <name type="scientific">Anolis carolinensis</name>
    <name type="common">Green anole</name>
    <name type="synonym">American chameleon</name>
    <dbReference type="NCBI Taxonomy" id="28377"/>
    <lineage>
        <taxon>Eukaryota</taxon>
        <taxon>Metazoa</taxon>
        <taxon>Chordata</taxon>
        <taxon>Craniata</taxon>
        <taxon>Vertebrata</taxon>
        <taxon>Euteleostomi</taxon>
        <taxon>Lepidosauria</taxon>
        <taxon>Squamata</taxon>
        <taxon>Bifurcata</taxon>
        <taxon>Unidentata</taxon>
        <taxon>Episquamata</taxon>
        <taxon>Toxicofera</taxon>
        <taxon>Iguania</taxon>
        <taxon>Dactyloidae</taxon>
        <taxon>Anolis</taxon>
    </lineage>
</organism>
<feature type="domain" description="Fucolectin tachylectin-4 pentraxin-1" evidence="8">
    <location>
        <begin position="294"/>
        <end position="438"/>
    </location>
</feature>
<sequence>WFKHKGGKVFQSSTYNALGDPENAIDGSITVDYMRGHCSHTELEVQPWWTVDLTAKFQVSRVSITNRGDCCAERLNGAQILIGNSPEKGGITNPRCATIRSLGQGKTAVFDCGEMQGQYVTVTIPGVRMLTLCEVQVFGTKVISSVRNVAINGQASQSSSYNSLSSPAHAIDGSTASNYLLAQCTHTSKESNPWWMVDLRARFRVLSIVVTNRGDCCEERIRGAEIRIGDSKDRGGTANPRCAIITSLGLGETGKYECDEMSGQYVTITIPQRNSYLSLCEVQVYGQRIIPPVRNVAYDGKAYESSSFNSLSVPEHAIDGSTAANYLRGHCTHTKLEVNPWWMVDLRARFRVLSVVVTNRGDCCEERLDGAVILIGDSKDRGGITNPRCATITSLRMGETHKFECNEMPGQYVTITIPDRSNYLSVCEVQVFGERIIPPVPNVALKGKAFQSSLYHKLGLAEHAIDGSTAVDYYRQSCTHTELEMNPWWMVDLEAEFSVASVSISNREDCCADRLNGAQILIGNSVENGGLKNPRCAVITAIGAGETENFDCKGMKGRYVTVTIPSVQYLTLCEVQVFGVRVDSSGE</sequence>
<evidence type="ECO:0000256" key="4">
    <source>
        <dbReference type="ARBA" id="ARBA00022723"/>
    </source>
</evidence>
<keyword evidence="10" id="KW-1185">Reference proteome</keyword>
<dbReference type="SUPFAM" id="SSF49785">
    <property type="entry name" value="Galactose-binding domain-like"/>
    <property type="match status" value="4"/>
</dbReference>
<reference evidence="9 10" key="1">
    <citation type="submission" date="2009-12" db="EMBL/GenBank/DDBJ databases">
        <title>The Genome Sequence of Anolis carolinensis (Green Anole Lizard).</title>
        <authorList>
            <consortium name="The Genome Sequencing Platform"/>
            <person name="Di Palma F."/>
            <person name="Alfoldi J."/>
            <person name="Heiman D."/>
            <person name="Young S."/>
            <person name="Grabherr M."/>
            <person name="Johnson J."/>
            <person name="Lander E.S."/>
            <person name="Lindblad-Toh K."/>
        </authorList>
    </citation>
    <scope>NUCLEOTIDE SEQUENCE [LARGE SCALE GENOMIC DNA]</scope>
    <source>
        <strain evidence="9 10">JBL SC #1</strain>
    </source>
</reference>
<dbReference type="Ensembl" id="ENSACAT00000030864.2">
    <property type="protein sequence ID" value="ENSACAP00000023445.2"/>
    <property type="gene ID" value="ENSACAG00000029320.2"/>
</dbReference>
<evidence type="ECO:0000256" key="2">
    <source>
        <dbReference type="ARBA" id="ARBA00010147"/>
    </source>
</evidence>
<evidence type="ECO:0000313" key="9">
    <source>
        <dbReference type="Ensembl" id="ENSACAP00000023445.2"/>
    </source>
</evidence>
<dbReference type="Proteomes" id="UP000001646">
    <property type="component" value="Chromosome 5"/>
</dbReference>
<dbReference type="InParanoid" id="R4GDI2"/>
<proteinExistence type="inferred from homology"/>
<dbReference type="SMART" id="SM00607">
    <property type="entry name" value="FTP"/>
    <property type="match status" value="4"/>
</dbReference>
<keyword evidence="5" id="KW-0430">Lectin</keyword>
<evidence type="ECO:0000256" key="6">
    <source>
        <dbReference type="ARBA" id="ARBA00022837"/>
    </source>
</evidence>
<dbReference type="PANTHER" id="PTHR45713">
    <property type="entry name" value="FTP DOMAIN-CONTAINING PROTEIN"/>
    <property type="match status" value="1"/>
</dbReference>
<dbReference type="PANTHER" id="PTHR45713:SF20">
    <property type="entry name" value="FUCOLECTIN TACHYLECTIN-4 PENTRAXIN-1 DOMAIN-CONTAINING PROTEIN"/>
    <property type="match status" value="1"/>
</dbReference>
<dbReference type="GO" id="GO:0042806">
    <property type="term" value="F:fucose binding"/>
    <property type="evidence" value="ECO:0007669"/>
    <property type="project" value="UniProtKB-ARBA"/>
</dbReference>
<comment type="subunit">
    <text evidence="3">Homotrimer.</text>
</comment>
<keyword evidence="7" id="KW-1015">Disulfide bond</keyword>
<protein>
    <recommendedName>
        <fullName evidence="8">Fucolectin tachylectin-4 pentraxin-1 domain-containing protein</fullName>
    </recommendedName>
</protein>
<dbReference type="InterPro" id="IPR051941">
    <property type="entry name" value="BG_Antigen-Binding_Lectin"/>
</dbReference>
<comment type="similarity">
    <text evidence="2">Belongs to the fucolectin family.</text>
</comment>
<feature type="domain" description="Fucolectin tachylectin-4 pentraxin-1" evidence="8">
    <location>
        <begin position="440"/>
        <end position="583"/>
    </location>
</feature>
<evidence type="ECO:0000256" key="7">
    <source>
        <dbReference type="ARBA" id="ARBA00023157"/>
    </source>
</evidence>
<evidence type="ECO:0000256" key="3">
    <source>
        <dbReference type="ARBA" id="ARBA00011233"/>
    </source>
</evidence>
<dbReference type="GeneTree" id="ENSGT01060000248575"/>
<dbReference type="GO" id="GO:0010185">
    <property type="term" value="P:regulation of cellular defense response"/>
    <property type="evidence" value="ECO:0007669"/>
    <property type="project" value="UniProtKB-ARBA"/>
</dbReference>
<evidence type="ECO:0000256" key="5">
    <source>
        <dbReference type="ARBA" id="ARBA00022734"/>
    </source>
</evidence>
<evidence type="ECO:0000256" key="1">
    <source>
        <dbReference type="ARBA" id="ARBA00002219"/>
    </source>
</evidence>
<dbReference type="Gene3D" id="2.60.120.260">
    <property type="entry name" value="Galactose-binding domain-like"/>
    <property type="match status" value="4"/>
</dbReference>
<dbReference type="GO" id="GO:0046872">
    <property type="term" value="F:metal ion binding"/>
    <property type="evidence" value="ECO:0007669"/>
    <property type="project" value="UniProtKB-KW"/>
</dbReference>
<evidence type="ECO:0000259" key="8">
    <source>
        <dbReference type="SMART" id="SM00607"/>
    </source>
</evidence>
<dbReference type="InterPro" id="IPR008979">
    <property type="entry name" value="Galactose-bd-like_sf"/>
</dbReference>
<dbReference type="eggNOG" id="ENOG502QQVA">
    <property type="taxonomic scope" value="Eukaryota"/>
</dbReference>
<feature type="domain" description="Fucolectin tachylectin-4 pentraxin-1" evidence="8">
    <location>
        <begin position="6"/>
        <end position="144"/>
    </location>
</feature>
<dbReference type="GO" id="GO:0001868">
    <property type="term" value="P:regulation of complement activation, lectin pathway"/>
    <property type="evidence" value="ECO:0007669"/>
    <property type="project" value="UniProtKB-ARBA"/>
</dbReference>